<proteinExistence type="predicted"/>
<name>A0A1W6MUN6_9HYPH</name>
<organism evidence="2 3">
    <name type="scientific">Methylocystis bryophila</name>
    <dbReference type="NCBI Taxonomy" id="655015"/>
    <lineage>
        <taxon>Bacteria</taxon>
        <taxon>Pseudomonadati</taxon>
        <taxon>Pseudomonadota</taxon>
        <taxon>Alphaproteobacteria</taxon>
        <taxon>Hyphomicrobiales</taxon>
        <taxon>Methylocystaceae</taxon>
        <taxon>Methylocystis</taxon>
    </lineage>
</organism>
<gene>
    <name evidence="2" type="ORF">B1812_09595</name>
</gene>
<sequence>MIAPRQGFPRRATCSTLSLESPAASAALGLLAAGEPGSFAMPLLKKILQWQVENPNATWIGWGIVWAIVLGMFFWPQC</sequence>
<protein>
    <submittedName>
        <fullName evidence="2">Uncharacterized protein</fullName>
    </submittedName>
</protein>
<dbReference type="Proteomes" id="UP000193978">
    <property type="component" value="Chromosome"/>
</dbReference>
<accession>A0A1W6MUN6</accession>
<dbReference type="KEGG" id="mbry:B1812_09595"/>
<evidence type="ECO:0000256" key="1">
    <source>
        <dbReference type="SAM" id="Phobius"/>
    </source>
</evidence>
<dbReference type="EMBL" id="CP019948">
    <property type="protein sequence ID" value="ARN81292.1"/>
    <property type="molecule type" value="Genomic_DNA"/>
</dbReference>
<keyword evidence="3" id="KW-1185">Reference proteome</keyword>
<keyword evidence="1" id="KW-1133">Transmembrane helix</keyword>
<evidence type="ECO:0000313" key="3">
    <source>
        <dbReference type="Proteomes" id="UP000193978"/>
    </source>
</evidence>
<feature type="transmembrane region" description="Helical" evidence="1">
    <location>
        <begin position="56"/>
        <end position="75"/>
    </location>
</feature>
<keyword evidence="1" id="KW-0812">Transmembrane</keyword>
<keyword evidence="1" id="KW-0472">Membrane</keyword>
<dbReference type="AlphaFoldDB" id="A0A1W6MUN6"/>
<evidence type="ECO:0000313" key="2">
    <source>
        <dbReference type="EMBL" id="ARN81292.1"/>
    </source>
</evidence>
<reference evidence="2 3" key="1">
    <citation type="submission" date="2017-02" db="EMBL/GenBank/DDBJ databases">
        <authorList>
            <person name="Peterson S.W."/>
        </authorList>
    </citation>
    <scope>NUCLEOTIDE SEQUENCE [LARGE SCALE GENOMIC DNA]</scope>
    <source>
        <strain evidence="2 3">S285</strain>
    </source>
</reference>